<evidence type="ECO:0000256" key="2">
    <source>
        <dbReference type="ARBA" id="ARBA00007018"/>
    </source>
</evidence>
<reference evidence="8 9" key="1">
    <citation type="submission" date="2019-02" db="EMBL/GenBank/DDBJ databases">
        <title>Genome sequencing of the rare red list fungi Hericium alpestre (H. flagellum).</title>
        <authorList>
            <person name="Buettner E."/>
            <person name="Kellner H."/>
        </authorList>
    </citation>
    <scope>NUCLEOTIDE SEQUENCE [LARGE SCALE GENOMIC DNA]</scope>
    <source>
        <strain evidence="8 9">DSM 108284</strain>
    </source>
</reference>
<dbReference type="EMBL" id="SFCI01001027">
    <property type="protein sequence ID" value="TFY77014.1"/>
    <property type="molecule type" value="Genomic_DNA"/>
</dbReference>
<dbReference type="GO" id="GO:0016020">
    <property type="term" value="C:membrane"/>
    <property type="evidence" value="ECO:0007669"/>
    <property type="project" value="UniProtKB-SubCell"/>
</dbReference>
<organism evidence="8 9">
    <name type="scientific">Hericium alpestre</name>
    <dbReference type="NCBI Taxonomy" id="135208"/>
    <lineage>
        <taxon>Eukaryota</taxon>
        <taxon>Fungi</taxon>
        <taxon>Dikarya</taxon>
        <taxon>Basidiomycota</taxon>
        <taxon>Agaricomycotina</taxon>
        <taxon>Agaricomycetes</taxon>
        <taxon>Russulales</taxon>
        <taxon>Hericiaceae</taxon>
        <taxon>Hericium</taxon>
    </lineage>
</organism>
<feature type="binding site" evidence="6">
    <location>
        <position position="127"/>
    </location>
    <ligand>
        <name>Zn(2+)</name>
        <dbReference type="ChEBI" id="CHEBI:29105"/>
    </ligand>
</feature>
<dbReference type="GO" id="GO:0046872">
    <property type="term" value="F:metal ion binding"/>
    <property type="evidence" value="ECO:0007669"/>
    <property type="project" value="UniProtKB-KW"/>
</dbReference>
<feature type="transmembrane region" description="Helical" evidence="7">
    <location>
        <begin position="174"/>
        <end position="194"/>
    </location>
</feature>
<protein>
    <submittedName>
        <fullName evidence="8">Uncharacterized protein</fullName>
    </submittedName>
</protein>
<dbReference type="GO" id="GO:0038023">
    <property type="term" value="F:signaling receptor activity"/>
    <property type="evidence" value="ECO:0007669"/>
    <property type="project" value="TreeGrafter"/>
</dbReference>
<evidence type="ECO:0000313" key="9">
    <source>
        <dbReference type="Proteomes" id="UP000298061"/>
    </source>
</evidence>
<dbReference type="PANTHER" id="PTHR20855:SF52">
    <property type="entry name" value="ADIPONECTIN RECEPTOR PROTEIN"/>
    <property type="match status" value="1"/>
</dbReference>
<evidence type="ECO:0000256" key="5">
    <source>
        <dbReference type="ARBA" id="ARBA00023136"/>
    </source>
</evidence>
<evidence type="ECO:0000256" key="1">
    <source>
        <dbReference type="ARBA" id="ARBA00004141"/>
    </source>
</evidence>
<feature type="transmembrane region" description="Helical" evidence="7">
    <location>
        <begin position="206"/>
        <end position="228"/>
    </location>
</feature>
<feature type="transmembrane region" description="Helical" evidence="7">
    <location>
        <begin position="106"/>
        <end position="130"/>
    </location>
</feature>
<dbReference type="Pfam" id="PF03006">
    <property type="entry name" value="HlyIII"/>
    <property type="match status" value="1"/>
</dbReference>
<keyword evidence="4 7" id="KW-1133">Transmembrane helix</keyword>
<keyword evidence="6" id="KW-0862">Zinc</keyword>
<comment type="caution">
    <text evidence="8">The sequence shown here is derived from an EMBL/GenBank/DDBJ whole genome shotgun (WGS) entry which is preliminary data.</text>
</comment>
<dbReference type="Proteomes" id="UP000298061">
    <property type="component" value="Unassembled WGS sequence"/>
</dbReference>
<comment type="similarity">
    <text evidence="2">Belongs to the ADIPOR family.</text>
</comment>
<accession>A0A4Y9ZRW3</accession>
<evidence type="ECO:0000313" key="8">
    <source>
        <dbReference type="EMBL" id="TFY77014.1"/>
    </source>
</evidence>
<comment type="subcellular location">
    <subcellularLocation>
        <location evidence="1">Membrane</location>
        <topology evidence="1">Multi-pass membrane protein</topology>
    </subcellularLocation>
</comment>
<dbReference type="STRING" id="135208.A0A4Y9ZRW3"/>
<evidence type="ECO:0000256" key="7">
    <source>
        <dbReference type="SAM" id="Phobius"/>
    </source>
</evidence>
<name>A0A4Y9ZRW3_9AGAM</name>
<evidence type="ECO:0000256" key="3">
    <source>
        <dbReference type="ARBA" id="ARBA00022692"/>
    </source>
</evidence>
<keyword evidence="9" id="KW-1185">Reference proteome</keyword>
<gene>
    <name evidence="8" type="ORF">EWM64_g6999</name>
</gene>
<keyword evidence="5 7" id="KW-0472">Membrane</keyword>
<keyword evidence="3 7" id="KW-0812">Transmembrane</keyword>
<feature type="transmembrane region" description="Helical" evidence="7">
    <location>
        <begin position="142"/>
        <end position="162"/>
    </location>
</feature>
<feature type="transmembrane region" description="Helical" evidence="7">
    <location>
        <begin position="234"/>
        <end position="251"/>
    </location>
</feature>
<dbReference type="InterPro" id="IPR004254">
    <property type="entry name" value="AdipoR/HlyIII-related"/>
</dbReference>
<proteinExistence type="inferred from homology"/>
<keyword evidence="6" id="KW-0479">Metal-binding</keyword>
<dbReference type="GO" id="GO:0006882">
    <property type="term" value="P:intracellular zinc ion homeostasis"/>
    <property type="evidence" value="ECO:0007669"/>
    <property type="project" value="TreeGrafter"/>
</dbReference>
<evidence type="ECO:0000256" key="6">
    <source>
        <dbReference type="PIRSR" id="PIRSR604254-1"/>
    </source>
</evidence>
<dbReference type="AlphaFoldDB" id="A0A4Y9ZRW3"/>
<evidence type="ECO:0000256" key="4">
    <source>
        <dbReference type="ARBA" id="ARBA00022989"/>
    </source>
</evidence>
<dbReference type="PANTHER" id="PTHR20855">
    <property type="entry name" value="ADIPOR/PROGESTIN RECEPTOR-RELATED"/>
    <property type="match status" value="1"/>
</dbReference>
<dbReference type="OrthoDB" id="529367at2759"/>
<sequence>MPDGSRRRHAPSPEQSVLLLNGSAHTGIPEKSLTIHWSELPAWMKDNEYILTGYRRELRSWTACGLSAFSFNIHSHLEAALLFVFFLATFKGAYLSAHDSVSWHDYAVFAIFLCGGIFCFFSSAIFHISTAHSVETWARCHAFDYAGIVVMIVGSSYPAIYYAFFCEPLYRTGYLSLITLFGLGAAYIVLNPEYAKPTHRGARTKVFIALGLSGVLPVSHALVTHGFFTLCREMGFLWLLLSATLYIVGALI</sequence>